<dbReference type="InterPro" id="IPR036770">
    <property type="entry name" value="Ankyrin_rpt-contain_sf"/>
</dbReference>
<keyword evidence="2" id="KW-1185">Reference proteome</keyword>
<protein>
    <submittedName>
        <fullName evidence="1">Oidioi.mRNA.OKI2018_I69.chr2.g6795.t1.cds</fullName>
    </submittedName>
</protein>
<name>A0ABN7T547_OIKDI</name>
<dbReference type="Proteomes" id="UP001158576">
    <property type="component" value="Chromosome 2"/>
</dbReference>
<dbReference type="EMBL" id="OU015567">
    <property type="protein sequence ID" value="CAG5112597.1"/>
    <property type="molecule type" value="Genomic_DNA"/>
</dbReference>
<evidence type="ECO:0000313" key="1">
    <source>
        <dbReference type="EMBL" id="CAG5112597.1"/>
    </source>
</evidence>
<accession>A0ABN7T547</accession>
<sequence>MRKKDYVELLSKELYHCRRCKKALELIENGATNQYQDANGFTAMYWFCTKADCLPVVKALLSRFPAEIDTTNRWDKTPLFAAYNTNNRLCWQFLVRQKAKRRDLAQLASIDFDKIYKATIRRKFIELDRFLRKKKITTLTDMENPVQFWLQNHRLLGSDYLDTISKSSPVLFKKSLRNLGRLKTTQNLDLEALKTLDKHLKCSDTLIDGLQNPIVWWIRQEGSLGLEVLEKIRKRKNFDEILQKDVATIVSEGLNDLFVVNGLLELIKFFENEDNAPQENLDSGVIDPDGHLQIIFSELQHLQRPLFVWSTKAAIIGPAGLQLLSKSFDFEDLLKNELSTILEEMSEEHIFGLNLIQRYCSDNDIELKVALPKDILDKWMNVKDEDNFLLEMIIDSADSVEILLRSLFDIICDHEDFEELYPKLDKLGTYLQLKEFEFANPIRWWVLEEGKAGGELLTALIKKDFEEVIVEDFAMMAYFKEFALYDSAKVGVLSLASYALSKNLAQSANKGFAKILPSPLQWWSELPFGDFIGSVRLLKSSEKVSIVMEDMEDYQLEKNPIFTNGNQFLDVLFSDFCGSPITSVLLELSKIEKKYQRQICDYINQSERKFSKCDHSLVFWLLLSDKFCPDVLELFYGGVDQITSVLRELHELKLLDSELTDGLYQLMIAKEDDFKTVFSKIENPLLLWFTHGKSSPEKSMKIFMNTVENPEESICQEIKALRDSYVLNNYSEEITLFVKILMLFPEHSHLAKIIIDNLGNPLIWWYKFSNDEDFVDTISKMDDFVDYFKDFLLENFPEPEKAYLAISSGF</sequence>
<gene>
    <name evidence="1" type="ORF">OKIOD_LOCUS15560</name>
</gene>
<dbReference type="Gene3D" id="1.25.40.20">
    <property type="entry name" value="Ankyrin repeat-containing domain"/>
    <property type="match status" value="1"/>
</dbReference>
<dbReference type="SUPFAM" id="SSF48403">
    <property type="entry name" value="Ankyrin repeat"/>
    <property type="match status" value="1"/>
</dbReference>
<reference evidence="1 2" key="1">
    <citation type="submission" date="2021-04" db="EMBL/GenBank/DDBJ databases">
        <authorList>
            <person name="Bliznina A."/>
        </authorList>
    </citation>
    <scope>NUCLEOTIDE SEQUENCE [LARGE SCALE GENOMIC DNA]</scope>
</reference>
<proteinExistence type="predicted"/>
<evidence type="ECO:0000313" key="2">
    <source>
        <dbReference type="Proteomes" id="UP001158576"/>
    </source>
</evidence>
<organism evidence="1 2">
    <name type="scientific">Oikopleura dioica</name>
    <name type="common">Tunicate</name>
    <dbReference type="NCBI Taxonomy" id="34765"/>
    <lineage>
        <taxon>Eukaryota</taxon>
        <taxon>Metazoa</taxon>
        <taxon>Chordata</taxon>
        <taxon>Tunicata</taxon>
        <taxon>Appendicularia</taxon>
        <taxon>Copelata</taxon>
        <taxon>Oikopleuridae</taxon>
        <taxon>Oikopleura</taxon>
    </lineage>
</organism>